<keyword evidence="6" id="KW-0812">Transmembrane</keyword>
<evidence type="ECO:0000256" key="7">
    <source>
        <dbReference type="ARBA" id="ARBA00022741"/>
    </source>
</evidence>
<dbReference type="InterPro" id="IPR005467">
    <property type="entry name" value="His_kinase_dom"/>
</dbReference>
<dbReference type="PROSITE" id="PS50112">
    <property type="entry name" value="PAS"/>
    <property type="match status" value="1"/>
</dbReference>
<keyword evidence="12" id="KW-0472">Membrane</keyword>
<evidence type="ECO:0000313" key="17">
    <source>
        <dbReference type="Proteomes" id="UP001269819"/>
    </source>
</evidence>
<dbReference type="InterPro" id="IPR036097">
    <property type="entry name" value="HisK_dim/P_sf"/>
</dbReference>
<dbReference type="CDD" id="cd00082">
    <property type="entry name" value="HisKA"/>
    <property type="match status" value="1"/>
</dbReference>
<evidence type="ECO:0000256" key="1">
    <source>
        <dbReference type="ARBA" id="ARBA00000085"/>
    </source>
</evidence>
<dbReference type="SMART" id="SM00086">
    <property type="entry name" value="PAC"/>
    <property type="match status" value="2"/>
</dbReference>
<evidence type="ECO:0000259" key="14">
    <source>
        <dbReference type="PROSITE" id="PS50112"/>
    </source>
</evidence>
<evidence type="ECO:0000256" key="4">
    <source>
        <dbReference type="ARBA" id="ARBA00022553"/>
    </source>
</evidence>
<gene>
    <name evidence="16" type="ORF">RYS15_09120</name>
</gene>
<keyword evidence="8" id="KW-0418">Kinase</keyword>
<dbReference type="SUPFAM" id="SSF47384">
    <property type="entry name" value="Homodimeric domain of signal transducing histidine kinase"/>
    <property type="match status" value="1"/>
</dbReference>
<feature type="domain" description="PAC" evidence="15">
    <location>
        <begin position="716"/>
        <end position="767"/>
    </location>
</feature>
<keyword evidence="10" id="KW-1133">Transmembrane helix</keyword>
<dbReference type="PANTHER" id="PTHR42878:SF7">
    <property type="entry name" value="SENSOR HISTIDINE KINASE GLRK"/>
    <property type="match status" value="1"/>
</dbReference>
<evidence type="ECO:0000256" key="10">
    <source>
        <dbReference type="ARBA" id="ARBA00022989"/>
    </source>
</evidence>
<evidence type="ECO:0000256" key="3">
    <source>
        <dbReference type="ARBA" id="ARBA00012438"/>
    </source>
</evidence>
<dbReference type="Proteomes" id="UP001269819">
    <property type="component" value="Unassembled WGS sequence"/>
</dbReference>
<dbReference type="Pfam" id="PF00512">
    <property type="entry name" value="HisKA"/>
    <property type="match status" value="1"/>
</dbReference>
<dbReference type="EC" id="2.7.13.3" evidence="3"/>
<dbReference type="InterPro" id="IPR003661">
    <property type="entry name" value="HisK_dim/P_dom"/>
</dbReference>
<feature type="domain" description="Histidine kinase" evidence="13">
    <location>
        <begin position="771"/>
        <end position="990"/>
    </location>
</feature>
<dbReference type="Pfam" id="PF08447">
    <property type="entry name" value="PAS_3"/>
    <property type="match status" value="1"/>
</dbReference>
<dbReference type="InterPro" id="IPR004358">
    <property type="entry name" value="Sig_transdc_His_kin-like_C"/>
</dbReference>
<comment type="caution">
    <text evidence="16">The sequence shown here is derived from an EMBL/GenBank/DDBJ whole genome shotgun (WGS) entry which is preliminary data.</text>
</comment>
<dbReference type="RefSeq" id="WP_316973523.1">
    <property type="nucleotide sequence ID" value="NZ_JAWIIJ010000005.1"/>
</dbReference>
<keyword evidence="9" id="KW-0067">ATP-binding</keyword>
<evidence type="ECO:0000256" key="9">
    <source>
        <dbReference type="ARBA" id="ARBA00022840"/>
    </source>
</evidence>
<dbReference type="Gene3D" id="3.30.450.40">
    <property type="match status" value="3"/>
</dbReference>
<dbReference type="CDD" id="cd00130">
    <property type="entry name" value="PAS"/>
    <property type="match status" value="2"/>
</dbReference>
<protein>
    <recommendedName>
        <fullName evidence="3">histidine kinase</fullName>
        <ecNumber evidence="3">2.7.13.3</ecNumber>
    </recommendedName>
</protein>
<dbReference type="SMART" id="SM00091">
    <property type="entry name" value="PAS"/>
    <property type="match status" value="2"/>
</dbReference>
<dbReference type="Gene3D" id="3.30.450.20">
    <property type="entry name" value="PAS domain"/>
    <property type="match status" value="2"/>
</dbReference>
<dbReference type="Gene3D" id="3.30.565.10">
    <property type="entry name" value="Histidine kinase-like ATPase, C-terminal domain"/>
    <property type="match status" value="1"/>
</dbReference>
<name>A0ABU3VYR4_9GAMM</name>
<dbReference type="InterPro" id="IPR000014">
    <property type="entry name" value="PAS"/>
</dbReference>
<feature type="domain" description="PAS" evidence="14">
    <location>
        <begin position="511"/>
        <end position="584"/>
    </location>
</feature>
<dbReference type="NCBIfam" id="TIGR00229">
    <property type="entry name" value="sensory_box"/>
    <property type="match status" value="2"/>
</dbReference>
<evidence type="ECO:0000259" key="13">
    <source>
        <dbReference type="PROSITE" id="PS50109"/>
    </source>
</evidence>
<dbReference type="CDD" id="cd16922">
    <property type="entry name" value="HATPase_EvgS-ArcB-TorS-like"/>
    <property type="match status" value="1"/>
</dbReference>
<organism evidence="16 17">
    <name type="scientific">Marinobacter xestospongiae</name>
    <dbReference type="NCBI Taxonomy" id="994319"/>
    <lineage>
        <taxon>Bacteria</taxon>
        <taxon>Pseudomonadati</taxon>
        <taxon>Pseudomonadota</taxon>
        <taxon>Gammaproteobacteria</taxon>
        <taxon>Pseudomonadales</taxon>
        <taxon>Marinobacteraceae</taxon>
        <taxon>Marinobacter</taxon>
    </lineage>
</organism>
<evidence type="ECO:0000313" key="16">
    <source>
        <dbReference type="EMBL" id="MDV2078846.1"/>
    </source>
</evidence>
<dbReference type="InterPro" id="IPR036890">
    <property type="entry name" value="HATPase_C_sf"/>
</dbReference>
<dbReference type="SMART" id="SM00388">
    <property type="entry name" value="HisKA"/>
    <property type="match status" value="1"/>
</dbReference>
<keyword evidence="5" id="KW-0808">Transferase</keyword>
<dbReference type="InterPro" id="IPR013655">
    <property type="entry name" value="PAS_fold_3"/>
</dbReference>
<keyword evidence="4" id="KW-0597">Phosphoprotein</keyword>
<comment type="catalytic activity">
    <reaction evidence="1">
        <text>ATP + protein L-histidine = ADP + protein N-phospho-L-histidine.</text>
        <dbReference type="EC" id="2.7.13.3"/>
    </reaction>
</comment>
<accession>A0ABU3VYR4</accession>
<dbReference type="PANTHER" id="PTHR42878">
    <property type="entry name" value="TWO-COMPONENT HISTIDINE KINASE"/>
    <property type="match status" value="1"/>
</dbReference>
<dbReference type="Pfam" id="PF01590">
    <property type="entry name" value="GAF"/>
    <property type="match status" value="2"/>
</dbReference>
<dbReference type="SMART" id="SM00387">
    <property type="entry name" value="HATPase_c"/>
    <property type="match status" value="1"/>
</dbReference>
<dbReference type="InterPro" id="IPR029016">
    <property type="entry name" value="GAF-like_dom_sf"/>
</dbReference>
<sequence>MKAPEIPDNETERLRSLGATGLLDSPAEECFDRLTRVAQRLFGVEIALVSLVDADRQWFKSRQGLDALETPRSVSFCGHAILSEDILVVENAAHDSRFHDNPLVCGSPNIRFYAGAPLHSADGFRLGTLCIIDSQPRTLSARDRRLLRDLADSVEAEIRQNQQRRYYRALEALSAIHNDTARDPIECLRDGLRLGCDYLQLPFGIISQINGNHYTVLAHVSPPDTLRDGQTFDLGDTYCSLTLNAGDTLAIENMGQSQYASHPCYREFGLESYLGTALVVAGRPYGTLNFSSPSPREPSGFNHYDFHFIELLRSWVTAVLERWQVDQTLSRLRAIELAVARAQASFINRPDHPQAFTELLDEILRFTDSAFGFIGEILTTPAGQPYLKTDTITNIAWDEASRAFYRDNINEGLEFHNLDTLFGQVMTTGQPVLANDLPNDSRGSGVPHGHPPIHTFMGLPIYHGSQLVGMLGLANREQGYDQTLERELGPMLRTIGQLREATRVQRRQRESERRLEMVIEATDTGIWEWNVQTDALTLNERWAEIIGYRLEELSPLSVETWRRLLHEDDLEKAEFKLRRHFAGASDYYDTTFRMHHQDGHWVWVHARGRVMAHDAHGDPLIMAGTHTDISAQKAAELRLKESEARLRALFELSPVGIALNDFDTGQFIQANDALLASAGYSRLEFLSLSYWDVTPRDYADQEAVQLERLENRGHYGPYEKEFRHRDGHRYPVVLHGTLLTDASGRKLIWSIVEDITERKRLAQMQREFVSTVSHELRTPLTAISAALSMVNKGVAGALPEKARDMVGLALRNSERLSELINDILDMEKLAAGKMPFELERCDLLPLLRQVLEDTRSYADRFQVQCLLEAADTRLQVRADPRRLIQVITNLLSNAIKFSHTDGTVRVLAEPSGERVRVRVEDHGRGVPAAFRDRLFSAFAQADSSDSRQSGGTGLGLVISQQLMEGMHGNIGFEDTPGGGATFYIELPLLGSERDPATDTLRDEESDHG</sequence>
<dbReference type="InterPro" id="IPR000700">
    <property type="entry name" value="PAS-assoc_C"/>
</dbReference>
<dbReference type="Gene3D" id="1.10.287.130">
    <property type="match status" value="1"/>
</dbReference>
<dbReference type="Pfam" id="PF02518">
    <property type="entry name" value="HATPase_c"/>
    <property type="match status" value="1"/>
</dbReference>
<comment type="subcellular location">
    <subcellularLocation>
        <location evidence="2">Membrane</location>
        <topology evidence="2">Multi-pass membrane protein</topology>
    </subcellularLocation>
</comment>
<dbReference type="PRINTS" id="PR00344">
    <property type="entry name" value="BCTRLSENSOR"/>
</dbReference>
<proteinExistence type="predicted"/>
<evidence type="ECO:0000256" key="2">
    <source>
        <dbReference type="ARBA" id="ARBA00004141"/>
    </source>
</evidence>
<dbReference type="SUPFAM" id="SSF55785">
    <property type="entry name" value="PYP-like sensor domain (PAS domain)"/>
    <property type="match status" value="2"/>
</dbReference>
<dbReference type="InterPro" id="IPR050351">
    <property type="entry name" value="BphY/WalK/GraS-like"/>
</dbReference>
<feature type="domain" description="PAC" evidence="15">
    <location>
        <begin position="588"/>
        <end position="641"/>
    </location>
</feature>
<dbReference type="PROSITE" id="PS50113">
    <property type="entry name" value="PAC"/>
    <property type="match status" value="2"/>
</dbReference>
<reference evidence="16 17" key="1">
    <citation type="submission" date="2023-10" db="EMBL/GenBank/DDBJ databases">
        <title>Characteristics and mechanism of a salt-tolerant marine origin heterotrophic nitrifying- aerobic denitrifying bacteria Marinobacter xestospongiae HN1.</title>
        <authorList>
            <person name="Qi R."/>
        </authorList>
    </citation>
    <scope>NUCLEOTIDE SEQUENCE [LARGE SCALE GENOMIC DNA]</scope>
    <source>
        <strain evidence="16 17">HN1</strain>
    </source>
</reference>
<evidence type="ECO:0000256" key="5">
    <source>
        <dbReference type="ARBA" id="ARBA00022679"/>
    </source>
</evidence>
<dbReference type="PROSITE" id="PS50109">
    <property type="entry name" value="HIS_KIN"/>
    <property type="match status" value="1"/>
</dbReference>
<evidence type="ECO:0000259" key="15">
    <source>
        <dbReference type="PROSITE" id="PS50113"/>
    </source>
</evidence>
<dbReference type="Pfam" id="PF13185">
    <property type="entry name" value="GAF_2"/>
    <property type="match status" value="1"/>
</dbReference>
<dbReference type="SMART" id="SM00065">
    <property type="entry name" value="GAF"/>
    <property type="match status" value="3"/>
</dbReference>
<evidence type="ECO:0000256" key="12">
    <source>
        <dbReference type="ARBA" id="ARBA00023136"/>
    </source>
</evidence>
<keyword evidence="7" id="KW-0547">Nucleotide-binding</keyword>
<evidence type="ECO:0000256" key="11">
    <source>
        <dbReference type="ARBA" id="ARBA00023012"/>
    </source>
</evidence>
<keyword evidence="11" id="KW-0902">Two-component regulatory system</keyword>
<dbReference type="Pfam" id="PF13426">
    <property type="entry name" value="PAS_9"/>
    <property type="match status" value="1"/>
</dbReference>
<dbReference type="InterPro" id="IPR003594">
    <property type="entry name" value="HATPase_dom"/>
</dbReference>
<evidence type="ECO:0000256" key="6">
    <source>
        <dbReference type="ARBA" id="ARBA00022692"/>
    </source>
</evidence>
<dbReference type="SUPFAM" id="SSF55874">
    <property type="entry name" value="ATPase domain of HSP90 chaperone/DNA topoisomerase II/histidine kinase"/>
    <property type="match status" value="1"/>
</dbReference>
<dbReference type="EMBL" id="JAWIIJ010000005">
    <property type="protein sequence ID" value="MDV2078846.1"/>
    <property type="molecule type" value="Genomic_DNA"/>
</dbReference>
<dbReference type="InterPro" id="IPR003018">
    <property type="entry name" value="GAF"/>
</dbReference>
<dbReference type="SUPFAM" id="SSF55781">
    <property type="entry name" value="GAF domain-like"/>
    <property type="match status" value="3"/>
</dbReference>
<keyword evidence="17" id="KW-1185">Reference proteome</keyword>
<dbReference type="InterPro" id="IPR001610">
    <property type="entry name" value="PAC"/>
</dbReference>
<dbReference type="InterPro" id="IPR035965">
    <property type="entry name" value="PAS-like_dom_sf"/>
</dbReference>
<evidence type="ECO:0000256" key="8">
    <source>
        <dbReference type="ARBA" id="ARBA00022777"/>
    </source>
</evidence>